<dbReference type="RefSeq" id="WP_167204866.1">
    <property type="nucleotide sequence ID" value="NZ_CP050063.1"/>
</dbReference>
<dbReference type="Proteomes" id="UP000501802">
    <property type="component" value="Chromosome"/>
</dbReference>
<sequence length="85" mass="9900">MLNAEVERFEICPITGEPASYNFPMTNIDGYEYKLNTLNPDTVIVISGNQFGDDLFDELRPDDENIMQLIREHKDPIFLIPFELY</sequence>
<dbReference type="EMBL" id="CP050063">
    <property type="protein sequence ID" value="QIP11558.1"/>
    <property type="molecule type" value="Genomic_DNA"/>
</dbReference>
<dbReference type="AlphaFoldDB" id="A0A6G9AGJ5"/>
<accession>A0A6G9AGJ5</accession>
<keyword evidence="2" id="KW-1185">Reference proteome</keyword>
<evidence type="ECO:0000313" key="2">
    <source>
        <dbReference type="Proteomes" id="UP000501802"/>
    </source>
</evidence>
<name>A0A6G9AGJ5_9BACT</name>
<gene>
    <name evidence="1" type="ORF">G8759_02380</name>
</gene>
<dbReference type="KEGG" id="spib:G8759_02380"/>
<evidence type="ECO:0000313" key="1">
    <source>
        <dbReference type="EMBL" id="QIP11558.1"/>
    </source>
</evidence>
<reference evidence="1 2" key="1">
    <citation type="submission" date="2020-03" db="EMBL/GenBank/DDBJ databases">
        <authorList>
            <person name="Kim M.K."/>
        </authorList>
    </citation>
    <scope>NUCLEOTIDE SEQUENCE [LARGE SCALE GENOMIC DNA]</scope>
    <source>
        <strain evidence="1 2">BT328</strain>
    </source>
</reference>
<protein>
    <submittedName>
        <fullName evidence="1">Uncharacterized protein</fullName>
    </submittedName>
</protein>
<organism evidence="1 2">
    <name type="scientific">Spirosoma aureum</name>
    <dbReference type="NCBI Taxonomy" id="2692134"/>
    <lineage>
        <taxon>Bacteria</taxon>
        <taxon>Pseudomonadati</taxon>
        <taxon>Bacteroidota</taxon>
        <taxon>Cytophagia</taxon>
        <taxon>Cytophagales</taxon>
        <taxon>Cytophagaceae</taxon>
        <taxon>Spirosoma</taxon>
    </lineage>
</organism>
<proteinExistence type="predicted"/>